<dbReference type="PANTHER" id="PTHR13847:SF289">
    <property type="entry name" value="GLYCINE OXIDASE"/>
    <property type="match status" value="1"/>
</dbReference>
<dbReference type="RefSeq" id="WP_096999318.1">
    <property type="nucleotide sequence ID" value="NZ_OBEI01000001.1"/>
</dbReference>
<dbReference type="OrthoDB" id="9794226at2"/>
<evidence type="ECO:0000259" key="4">
    <source>
        <dbReference type="Pfam" id="PF01266"/>
    </source>
</evidence>
<dbReference type="GO" id="GO:0005737">
    <property type="term" value="C:cytoplasm"/>
    <property type="evidence" value="ECO:0007669"/>
    <property type="project" value="TreeGrafter"/>
</dbReference>
<reference evidence="6" key="1">
    <citation type="submission" date="2017-09" db="EMBL/GenBank/DDBJ databases">
        <authorList>
            <person name="Varghese N."/>
            <person name="Submissions S."/>
        </authorList>
    </citation>
    <scope>NUCLEOTIDE SEQUENCE [LARGE SCALE GENOMIC DNA]</scope>
    <source>
        <strain evidence="6">DSM 15103</strain>
    </source>
</reference>
<gene>
    <name evidence="5" type="ORF">SAMN06265182_0113</name>
</gene>
<accession>A0A285MZ83</accession>
<keyword evidence="6" id="KW-1185">Reference proteome</keyword>
<proteinExistence type="predicted"/>
<dbReference type="PANTHER" id="PTHR13847">
    <property type="entry name" value="SARCOSINE DEHYDROGENASE-RELATED"/>
    <property type="match status" value="1"/>
</dbReference>
<dbReference type="GO" id="GO:0009229">
    <property type="term" value="P:thiamine diphosphate biosynthetic process"/>
    <property type="evidence" value="ECO:0007669"/>
    <property type="project" value="UniProtKB-UniPathway"/>
</dbReference>
<dbReference type="Gene3D" id="3.30.9.10">
    <property type="entry name" value="D-Amino Acid Oxidase, subunit A, domain 2"/>
    <property type="match status" value="1"/>
</dbReference>
<comment type="pathway">
    <text evidence="1">Cofactor biosynthesis; thiamine diphosphate biosynthesis.</text>
</comment>
<organism evidence="5 6">
    <name type="scientific">Persephonella hydrogeniphila</name>
    <dbReference type="NCBI Taxonomy" id="198703"/>
    <lineage>
        <taxon>Bacteria</taxon>
        <taxon>Pseudomonadati</taxon>
        <taxon>Aquificota</taxon>
        <taxon>Aquificia</taxon>
        <taxon>Aquificales</taxon>
        <taxon>Hydrogenothermaceae</taxon>
        <taxon>Persephonella</taxon>
    </lineage>
</organism>
<dbReference type="InterPro" id="IPR012727">
    <property type="entry name" value="Gly_oxidase_ThiO"/>
</dbReference>
<name>A0A285MZ83_9AQUI</name>
<dbReference type="SUPFAM" id="SSF51905">
    <property type="entry name" value="FAD/NAD(P)-binding domain"/>
    <property type="match status" value="1"/>
</dbReference>
<keyword evidence="3" id="KW-0560">Oxidoreductase</keyword>
<evidence type="ECO:0000256" key="3">
    <source>
        <dbReference type="ARBA" id="ARBA00023002"/>
    </source>
</evidence>
<dbReference type="SUPFAM" id="SSF54373">
    <property type="entry name" value="FAD-linked reductases, C-terminal domain"/>
    <property type="match status" value="1"/>
</dbReference>
<dbReference type="EMBL" id="OBEI01000001">
    <property type="protein sequence ID" value="SNZ02408.1"/>
    <property type="molecule type" value="Genomic_DNA"/>
</dbReference>
<dbReference type="UniPathway" id="UPA00060"/>
<dbReference type="Pfam" id="PF01266">
    <property type="entry name" value="DAO"/>
    <property type="match status" value="1"/>
</dbReference>
<keyword evidence="2" id="KW-0784">Thiamine biosynthesis</keyword>
<protein>
    <submittedName>
        <fullName evidence="5">Glycine oxidase</fullName>
    </submittedName>
</protein>
<feature type="domain" description="FAD dependent oxidoreductase" evidence="4">
    <location>
        <begin position="4"/>
        <end position="341"/>
    </location>
</feature>
<sequence>MKGIIIGGGIIGLSLARELNKNGYDVTVIELLRVGRGASWTAGGMLAPQAEGLEPGTFLDFCIESREMYETFVKTLERETDIDVGYWKCGILCPAFSEEEEKELKKRIQVYSELGLTGKWIDREALEGRYRSLGEEIRGGALFPDDAQVDNRLLMTALEKYARSRGIQLLEFTEASEIIEENGKFEAVRTSKGIVEGDFCVIAAGAWSEHFIKCHVFPIKGEMAAIDISPQDIDRVIFGSKAYLIPRKDYKRLVIGATEEMVGFKDGNTVKGILQLFNGLKDTLPNLINNTIQETWFGYRPATPDLLPVLGKTEIENLYIATGHYRNGILLAPITARVMFDLIDKGIENHYIKEFSLNRFKANKNE</sequence>
<dbReference type="Proteomes" id="UP000219036">
    <property type="component" value="Unassembled WGS sequence"/>
</dbReference>
<dbReference type="GO" id="GO:0050660">
    <property type="term" value="F:flavin adenine dinucleotide binding"/>
    <property type="evidence" value="ECO:0007669"/>
    <property type="project" value="InterPro"/>
</dbReference>
<dbReference type="Gene3D" id="3.50.50.60">
    <property type="entry name" value="FAD/NAD(P)-binding domain"/>
    <property type="match status" value="1"/>
</dbReference>
<dbReference type="InterPro" id="IPR006076">
    <property type="entry name" value="FAD-dep_OxRdtase"/>
</dbReference>
<dbReference type="GO" id="GO:0009228">
    <property type="term" value="P:thiamine biosynthetic process"/>
    <property type="evidence" value="ECO:0007669"/>
    <property type="project" value="UniProtKB-KW"/>
</dbReference>
<dbReference type="GO" id="GO:0016491">
    <property type="term" value="F:oxidoreductase activity"/>
    <property type="evidence" value="ECO:0007669"/>
    <property type="project" value="UniProtKB-KW"/>
</dbReference>
<dbReference type="NCBIfam" id="TIGR02352">
    <property type="entry name" value="thiamin_ThiO"/>
    <property type="match status" value="1"/>
</dbReference>
<dbReference type="InterPro" id="IPR036188">
    <property type="entry name" value="FAD/NAD-bd_sf"/>
</dbReference>
<evidence type="ECO:0000313" key="5">
    <source>
        <dbReference type="EMBL" id="SNZ02408.1"/>
    </source>
</evidence>
<evidence type="ECO:0000256" key="1">
    <source>
        <dbReference type="ARBA" id="ARBA00004948"/>
    </source>
</evidence>
<evidence type="ECO:0000313" key="6">
    <source>
        <dbReference type="Proteomes" id="UP000219036"/>
    </source>
</evidence>
<evidence type="ECO:0000256" key="2">
    <source>
        <dbReference type="ARBA" id="ARBA00022977"/>
    </source>
</evidence>
<dbReference type="AlphaFoldDB" id="A0A285MZ83"/>